<dbReference type="Proteomes" id="UP001626537">
    <property type="component" value="Chromosome"/>
</dbReference>
<dbReference type="PANTHER" id="PTHR33361:SF15">
    <property type="entry name" value="DUF885 FAMILY LIPOPROTEIN"/>
    <property type="match status" value="1"/>
</dbReference>
<feature type="signal peptide" evidence="1">
    <location>
        <begin position="1"/>
        <end position="36"/>
    </location>
</feature>
<evidence type="ECO:0000256" key="1">
    <source>
        <dbReference type="SAM" id="SignalP"/>
    </source>
</evidence>
<organism evidence="2 3">
    <name type="scientific">Congregibacter variabilis</name>
    <dbReference type="NCBI Taxonomy" id="3081200"/>
    <lineage>
        <taxon>Bacteria</taxon>
        <taxon>Pseudomonadati</taxon>
        <taxon>Pseudomonadota</taxon>
        <taxon>Gammaproteobacteria</taxon>
        <taxon>Cellvibrionales</taxon>
        <taxon>Halieaceae</taxon>
        <taxon>Congregibacter</taxon>
    </lineage>
</organism>
<dbReference type="Pfam" id="PF05960">
    <property type="entry name" value="DUF885"/>
    <property type="match status" value="1"/>
</dbReference>
<name>A0ABZ0HY78_9GAMM</name>
<keyword evidence="1" id="KW-0732">Signal</keyword>
<proteinExistence type="predicted"/>
<dbReference type="InterPro" id="IPR010281">
    <property type="entry name" value="DUF885"/>
</dbReference>
<gene>
    <name evidence="2" type="ORF">R0135_10395</name>
</gene>
<protein>
    <submittedName>
        <fullName evidence="2">DUF885 family protein</fullName>
    </submittedName>
</protein>
<keyword evidence="3" id="KW-1185">Reference proteome</keyword>
<dbReference type="EMBL" id="CP136864">
    <property type="protein sequence ID" value="WOJ92197.1"/>
    <property type="molecule type" value="Genomic_DNA"/>
</dbReference>
<evidence type="ECO:0000313" key="2">
    <source>
        <dbReference type="EMBL" id="WOJ92197.1"/>
    </source>
</evidence>
<accession>A0ABZ0HY78</accession>
<reference evidence="2 3" key="1">
    <citation type="submission" date="2023-10" db="EMBL/GenBank/DDBJ databases">
        <title>Two novel species belonging to the OM43/NOR5 clade.</title>
        <authorList>
            <person name="Park M."/>
        </authorList>
    </citation>
    <scope>NUCLEOTIDE SEQUENCE [LARGE SCALE GENOMIC DNA]</scope>
    <source>
        <strain evidence="2 3">IMCC43200</strain>
    </source>
</reference>
<feature type="chain" id="PRO_5046134510" evidence="1">
    <location>
        <begin position="37"/>
        <end position="605"/>
    </location>
</feature>
<dbReference type="RefSeq" id="WP_407346779.1">
    <property type="nucleotide sequence ID" value="NZ_CP136864.1"/>
</dbReference>
<dbReference type="PANTHER" id="PTHR33361">
    <property type="entry name" value="GLR0591 PROTEIN"/>
    <property type="match status" value="1"/>
</dbReference>
<sequence length="605" mass="66440">MLAARPGAAGKPVRPARLLCKLALLTALGNFGGACASANEPALALTGLISDYIDSWRAFYPSQAFAYGDVDSAVVFEDFADSRLSDWLALNAATADSLDAILTGPTGSADTALHTDALVLRSQVADELASWAEDAPLTQQPQWYAEQVSQALTHLLVRDQLSSKARSEALIARLQGVERLCQLGIASLESGNAMRTRRALRILSSSQQFYDHGLRDLVADWPAAPQEQSVDDAIDSTLRAMGELQKHLENAILPLAKEQAAIGKEAYAAKLHRRTSGLYTPESLLAAAGQELRSVRALMYQQASRWARSHTDAATRFRLLELTDDERLEAAITAMEDDRQSNSADFLASFTQLTFAAERFVQEHQIATVPKPTTLLVALSPAHFSGAAVGGVYPSGPFDTQANTLFYVPSISDEAPQAAKDGFYRSFNTHFNTMILSHEMFPGHYLQYKVAVSEAPTLRSLFSNGSYVEGWGSFVEELMLDAGWSDNAPLTRLAHLRKRLENATRAYVSVQVNIASWGEEQVLRFAREEGLLAPQFAINLWQRVVNSPLQITDYFTGFRAFKDLHSDYLADAKELPTYIWVDAVLRAGPLPMTLLEPEINRLTTP</sequence>
<evidence type="ECO:0000313" key="3">
    <source>
        <dbReference type="Proteomes" id="UP001626537"/>
    </source>
</evidence>